<dbReference type="PANTHER" id="PTHR10264:SF83">
    <property type="entry name" value="BLL5629 PROTEIN"/>
    <property type="match status" value="1"/>
</dbReference>
<keyword evidence="4" id="KW-0378">Hydrolase</keyword>
<dbReference type="RefSeq" id="WP_244602996.1">
    <property type="nucleotide sequence ID" value="NZ_FUIG01000046.1"/>
</dbReference>
<keyword evidence="5" id="KW-1185">Reference proteome</keyword>
<dbReference type="PANTHER" id="PTHR10264">
    <property type="entry name" value="BAND 7 PROTEIN-RELATED"/>
    <property type="match status" value="1"/>
</dbReference>
<dbReference type="GO" id="GO:0008233">
    <property type="term" value="F:peptidase activity"/>
    <property type="evidence" value="ECO:0007669"/>
    <property type="project" value="UniProtKB-KW"/>
</dbReference>
<protein>
    <submittedName>
        <fullName evidence="4">Membrane protease subunit, stomatin/prohibitin</fullName>
    </submittedName>
</protein>
<dbReference type="InterPro" id="IPR043202">
    <property type="entry name" value="Band-7_stomatin-like"/>
</dbReference>
<gene>
    <name evidence="4" type="ORF">BQ8482_380057</name>
</gene>
<dbReference type="Gene3D" id="6.10.250.2090">
    <property type="match status" value="1"/>
</dbReference>
<comment type="subcellular location">
    <subcellularLocation>
        <location evidence="1">Membrane</location>
        <topology evidence="1">Single-pass membrane protein</topology>
    </subcellularLocation>
</comment>
<reference evidence="5" key="1">
    <citation type="submission" date="2016-12" db="EMBL/GenBank/DDBJ databases">
        <authorList>
            <person name="Brunel B."/>
        </authorList>
    </citation>
    <scope>NUCLEOTIDE SEQUENCE [LARGE SCALE GENOMIC DNA]</scope>
</reference>
<accession>A0A2P9ARW7</accession>
<evidence type="ECO:0000256" key="1">
    <source>
        <dbReference type="ARBA" id="ARBA00004167"/>
    </source>
</evidence>
<dbReference type="GO" id="GO:0098552">
    <property type="term" value="C:side of membrane"/>
    <property type="evidence" value="ECO:0007669"/>
    <property type="project" value="UniProtKB-ARBA"/>
</dbReference>
<dbReference type="InterPro" id="IPR001107">
    <property type="entry name" value="Band_7"/>
</dbReference>
<sequence>MPDRMKTMTTILDRILGRERVLVRENERAITLYKGEIKAVLVPGEHWLANRRRSLEVSRHDLKNPEFVSAYEKALFDKLPDAAARHFTVVRTGRTEVAVIERDGGLHAVLAPDRKLVLWTDAGPWKVTVIDTATDLAIDPAVMRRLGQARKAELMSVHPVVDGQAGLLFVDGALVRTLTAGVHGFWNVGRMVQIKVVDLKRQSLDVAGQEVLTKDRVTIRVNIAAEYRVVDAVQAVSAVKDFSEALYRALQYTFRKTLGALTLDQILEKKVTVDEEAAGKVRADMAEIGIEVSDITLKDVILPGEMREILNQVVSAEKQAEANVIRRREETNATRSLLNTAKVMAENPVMLRLKELEALETIAGKVERLTVHNGTGGLLNDLVKLRDS</sequence>
<comment type="similarity">
    <text evidence="2">Belongs to the band 7/mec-2 family.</text>
</comment>
<keyword evidence="4" id="KW-0645">Protease</keyword>
<dbReference type="GO" id="GO:0005886">
    <property type="term" value="C:plasma membrane"/>
    <property type="evidence" value="ECO:0007669"/>
    <property type="project" value="InterPro"/>
</dbReference>
<feature type="domain" description="Band 7" evidence="3">
    <location>
        <begin position="155"/>
        <end position="314"/>
    </location>
</feature>
<organism evidence="4 5">
    <name type="scientific">Mesorhizobium delmotii</name>
    <dbReference type="NCBI Taxonomy" id="1631247"/>
    <lineage>
        <taxon>Bacteria</taxon>
        <taxon>Pseudomonadati</taxon>
        <taxon>Pseudomonadota</taxon>
        <taxon>Alphaproteobacteria</taxon>
        <taxon>Hyphomicrobiales</taxon>
        <taxon>Phyllobacteriaceae</taxon>
        <taxon>Mesorhizobium</taxon>
    </lineage>
</organism>
<dbReference type="CDD" id="cd13438">
    <property type="entry name" value="SPFH_eoslipins_u2"/>
    <property type="match status" value="1"/>
</dbReference>
<dbReference type="SUPFAM" id="SSF117892">
    <property type="entry name" value="Band 7/SPFH domain"/>
    <property type="match status" value="1"/>
</dbReference>
<dbReference type="FunFam" id="3.30.479.30:FF:000004">
    <property type="entry name" value="Putative membrane protease family, stomatin"/>
    <property type="match status" value="1"/>
</dbReference>
<dbReference type="AlphaFoldDB" id="A0A2P9ARW7"/>
<dbReference type="Gene3D" id="3.30.479.30">
    <property type="entry name" value="Band 7 domain"/>
    <property type="match status" value="1"/>
</dbReference>
<dbReference type="SMART" id="SM00244">
    <property type="entry name" value="PHB"/>
    <property type="match status" value="1"/>
</dbReference>
<evidence type="ECO:0000313" key="4">
    <source>
        <dbReference type="EMBL" id="SJM33874.1"/>
    </source>
</evidence>
<evidence type="ECO:0000259" key="3">
    <source>
        <dbReference type="SMART" id="SM00244"/>
    </source>
</evidence>
<dbReference type="InterPro" id="IPR036013">
    <property type="entry name" value="Band_7/SPFH_dom_sf"/>
</dbReference>
<dbReference type="GO" id="GO:0006508">
    <property type="term" value="P:proteolysis"/>
    <property type="evidence" value="ECO:0007669"/>
    <property type="project" value="UniProtKB-KW"/>
</dbReference>
<dbReference type="Proteomes" id="UP000245698">
    <property type="component" value="Unassembled WGS sequence"/>
</dbReference>
<evidence type="ECO:0000256" key="2">
    <source>
        <dbReference type="ARBA" id="ARBA00008164"/>
    </source>
</evidence>
<dbReference type="EMBL" id="FUIG01000046">
    <property type="protein sequence ID" value="SJM33874.1"/>
    <property type="molecule type" value="Genomic_DNA"/>
</dbReference>
<proteinExistence type="inferred from homology"/>
<evidence type="ECO:0000313" key="5">
    <source>
        <dbReference type="Proteomes" id="UP000245698"/>
    </source>
</evidence>
<name>A0A2P9ARW7_9HYPH</name>
<dbReference type="Pfam" id="PF01145">
    <property type="entry name" value="Band_7"/>
    <property type="match status" value="1"/>
</dbReference>